<gene>
    <name evidence="2" type="ORF">A11Q_2487</name>
</gene>
<feature type="chain" id="PRO_5004060156" evidence="1">
    <location>
        <begin position="26"/>
        <end position="655"/>
    </location>
</feature>
<evidence type="ECO:0000313" key="2">
    <source>
        <dbReference type="EMBL" id="AGH96703.1"/>
    </source>
</evidence>
<accession>M4VBU2</accession>
<keyword evidence="3" id="KW-1185">Reference proteome</keyword>
<dbReference type="RefSeq" id="WP_015471193.1">
    <property type="nucleotide sequence ID" value="NC_020813.1"/>
</dbReference>
<name>M4VBU2_9BACT</name>
<evidence type="ECO:0000313" key="3">
    <source>
        <dbReference type="Proteomes" id="UP000012040"/>
    </source>
</evidence>
<dbReference type="EMBL" id="CP003537">
    <property type="protein sequence ID" value="AGH96703.1"/>
    <property type="molecule type" value="Genomic_DNA"/>
</dbReference>
<dbReference type="Proteomes" id="UP000012040">
    <property type="component" value="Chromosome"/>
</dbReference>
<protein>
    <submittedName>
        <fullName evidence="2">Uncharacterized protein</fullName>
    </submittedName>
</protein>
<feature type="signal peptide" evidence="1">
    <location>
        <begin position="1"/>
        <end position="25"/>
    </location>
</feature>
<dbReference type="HOGENOM" id="CLU_382554_0_0_7"/>
<dbReference type="OrthoDB" id="5390075at2"/>
<dbReference type="eggNOG" id="ENOG502Z8IY">
    <property type="taxonomic scope" value="Bacteria"/>
</dbReference>
<reference evidence="2 3" key="1">
    <citation type="journal article" date="2013" name="ISME J.">
        <title>By their genes ye shall know them: genomic signatures of predatory bacteria.</title>
        <authorList>
            <person name="Pasternak Z."/>
            <person name="Pietrokovski S."/>
            <person name="Rotem O."/>
            <person name="Gophna U."/>
            <person name="Lurie-Weinberger M.N."/>
            <person name="Jurkevitch E."/>
        </authorList>
    </citation>
    <scope>NUCLEOTIDE SEQUENCE [LARGE SCALE GENOMIC DNA]</scope>
    <source>
        <strain evidence="2 3">JSS</strain>
    </source>
</reference>
<dbReference type="KEGG" id="bex:A11Q_2487"/>
<evidence type="ECO:0000256" key="1">
    <source>
        <dbReference type="SAM" id="SignalP"/>
    </source>
</evidence>
<sequence length="655" mass="76823">MKKTQITALVAIIFAGVSFFSNSWAHALKQDVSLKGQYSVQQDLEEQWKKVFDSDSLEVNWNIKPRYIYPKWGRATDSPSKGKVRFQCLAGNKKFRLHIESDDLEATSTAYYFLRQVGFLYPHPRIEILPKKADVLKNCNKTWSWEPRLAQRGFHLHTMHPSEWVDAFFLGNFKAGRDLIWWLVRNQQNLLQIQLIQRTDAELMRNLSPLTAYAQRLGLKVGVSGSFAMFQQRSYNLIPFWRAFLNIDSIETLDKSIRNLTSIVPFDFLSIEMGSSEFTATRAEKTISWMNQAGETTRDLNKKLFMKVHVSTNQIIPDFGNFNFLPSRAISEVGILPHTVFFYGLNDMNAPMYGRKDYVDMKEFYYTESFKREALYYPETSYWVFMDVDVPVFLTDYLKIRTEDVDWMETQGLNGHLNFSTGQELGYWLIDWQTALLADPASRNNPYFALELLGEKKEVWKPILDWQHEYIKTRQLAQAITTANLLDELPFAEPVHDRVLMRDFYKRTDVIQSEIRDLKEALQNKPSLEGVKNEEIRNLLKITELRLQHALALREAVAYARKTSEFNNKIKEAEGYRLLAHALVQPLVKNTRYPEIPIFEPWKNPTSYDYGYLWSASQLHFWQREEQILMTGSWNPFFMNIVNPFKILFSRELYE</sequence>
<proteinExistence type="predicted"/>
<organism evidence="2 3">
    <name type="scientific">Pseudobdellovibrio exovorus JSS</name>
    <dbReference type="NCBI Taxonomy" id="1184267"/>
    <lineage>
        <taxon>Bacteria</taxon>
        <taxon>Pseudomonadati</taxon>
        <taxon>Bdellovibrionota</taxon>
        <taxon>Bdellovibrionia</taxon>
        <taxon>Bdellovibrionales</taxon>
        <taxon>Pseudobdellovibrionaceae</taxon>
        <taxon>Pseudobdellovibrio</taxon>
    </lineage>
</organism>
<dbReference type="STRING" id="1184267.A11Q_2487"/>
<dbReference type="PATRIC" id="fig|1184267.3.peg.2514"/>
<dbReference type="AlphaFoldDB" id="M4VBU2"/>
<keyword evidence="1" id="KW-0732">Signal</keyword>